<dbReference type="InterPro" id="IPR036291">
    <property type="entry name" value="NAD(P)-bd_dom_sf"/>
</dbReference>
<protein>
    <recommendedName>
        <fullName evidence="6">Short-chain dehydrogenase</fullName>
    </recommendedName>
</protein>
<dbReference type="Pfam" id="PF00106">
    <property type="entry name" value="adh_short"/>
    <property type="match status" value="1"/>
</dbReference>
<dbReference type="Proteomes" id="UP000664521">
    <property type="component" value="Unassembled WGS sequence"/>
</dbReference>
<evidence type="ECO:0000256" key="1">
    <source>
        <dbReference type="ARBA" id="ARBA00006484"/>
    </source>
</evidence>
<dbReference type="PANTHER" id="PTHR24320">
    <property type="entry name" value="RETINOL DEHYDROGENASE"/>
    <property type="match status" value="1"/>
</dbReference>
<dbReference type="AlphaFoldDB" id="A0A8H3FHT9"/>
<dbReference type="OrthoDB" id="191139at2759"/>
<evidence type="ECO:0000256" key="3">
    <source>
        <dbReference type="RuleBase" id="RU000363"/>
    </source>
</evidence>
<keyword evidence="5" id="KW-1185">Reference proteome</keyword>
<evidence type="ECO:0008006" key="6">
    <source>
        <dbReference type="Google" id="ProtNLM"/>
    </source>
</evidence>
<dbReference type="PRINTS" id="PR00081">
    <property type="entry name" value="GDHRDH"/>
</dbReference>
<dbReference type="GO" id="GO:0016491">
    <property type="term" value="F:oxidoreductase activity"/>
    <property type="evidence" value="ECO:0007669"/>
    <property type="project" value="UniProtKB-KW"/>
</dbReference>
<proteinExistence type="inferred from homology"/>
<gene>
    <name evidence="4" type="ORF">HETSPECPRED_006277</name>
</gene>
<reference evidence="4" key="1">
    <citation type="submission" date="2021-03" db="EMBL/GenBank/DDBJ databases">
        <authorList>
            <person name="Tagirdzhanova G."/>
        </authorList>
    </citation>
    <scope>NUCLEOTIDE SEQUENCE</scope>
</reference>
<keyword evidence="2" id="KW-0560">Oxidoreductase</keyword>
<evidence type="ECO:0000313" key="5">
    <source>
        <dbReference type="Proteomes" id="UP000664521"/>
    </source>
</evidence>
<dbReference type="SUPFAM" id="SSF51735">
    <property type="entry name" value="NAD(P)-binding Rossmann-fold domains"/>
    <property type="match status" value="1"/>
</dbReference>
<dbReference type="InterPro" id="IPR002347">
    <property type="entry name" value="SDR_fam"/>
</dbReference>
<organism evidence="4 5">
    <name type="scientific">Heterodermia speciosa</name>
    <dbReference type="NCBI Taxonomy" id="116794"/>
    <lineage>
        <taxon>Eukaryota</taxon>
        <taxon>Fungi</taxon>
        <taxon>Dikarya</taxon>
        <taxon>Ascomycota</taxon>
        <taxon>Pezizomycotina</taxon>
        <taxon>Lecanoromycetes</taxon>
        <taxon>OSLEUM clade</taxon>
        <taxon>Lecanoromycetidae</taxon>
        <taxon>Caliciales</taxon>
        <taxon>Physciaceae</taxon>
        <taxon>Heterodermia</taxon>
    </lineage>
</organism>
<dbReference type="EMBL" id="CAJPDS010000041">
    <property type="protein sequence ID" value="CAF9926231.1"/>
    <property type="molecule type" value="Genomic_DNA"/>
</dbReference>
<evidence type="ECO:0000313" key="4">
    <source>
        <dbReference type="EMBL" id="CAF9926231.1"/>
    </source>
</evidence>
<evidence type="ECO:0000256" key="2">
    <source>
        <dbReference type="ARBA" id="ARBA00023002"/>
    </source>
</evidence>
<sequence>MTAFTAKSTAEQVAKHFSNAINSKSGTITFNWPLPQLALTIATVLVTGVTQGTLGAEVALRISHHQPANLVLAGRSLSALNITKSTIEAANPVSVTLLELDLASQASVRAAARTANSYPFTIDVLINNAGIMAVPYTKTAEGLERQWATNHIGHFLFTNLIMPKLRASRSTARIVNVSSAGHKRSDIRWDDVGFGGGERYDKWAAYGQTKTANMLFSVALAKLGGVESFSCYPGRVRTNLVNSIPLEELVAAGWLHPDGSLVEDPKLKWKTIPEGAATIVAAAFDPELAKANGGYVVDSQLANDEAALYALDEKAAVRLWKLSEKIIGEKFLDA</sequence>
<dbReference type="Gene3D" id="3.40.50.720">
    <property type="entry name" value="NAD(P)-binding Rossmann-like Domain"/>
    <property type="match status" value="1"/>
</dbReference>
<dbReference type="PRINTS" id="PR00080">
    <property type="entry name" value="SDRFAMILY"/>
</dbReference>
<name>A0A8H3FHT9_9LECA</name>
<comment type="similarity">
    <text evidence="1 3">Belongs to the short-chain dehydrogenases/reductases (SDR) family.</text>
</comment>
<dbReference type="PANTHER" id="PTHR24320:SF283">
    <property type="entry name" value="RETINOL DEHYDROGENASE 11"/>
    <property type="match status" value="1"/>
</dbReference>
<accession>A0A8H3FHT9</accession>
<comment type="caution">
    <text evidence="4">The sequence shown here is derived from an EMBL/GenBank/DDBJ whole genome shotgun (WGS) entry which is preliminary data.</text>
</comment>